<dbReference type="Gene3D" id="1.20.120.910">
    <property type="entry name" value="DksA, coiled-coil domain"/>
    <property type="match status" value="1"/>
</dbReference>
<name>A0A3B0R3T9_9ZZZZ</name>
<evidence type="ECO:0000313" key="5">
    <source>
        <dbReference type="EMBL" id="VAV86861.1"/>
    </source>
</evidence>
<accession>A0A3B0R3T9</accession>
<gene>
    <name evidence="5" type="ORF">MNBD_ALPHA06-903</name>
</gene>
<keyword evidence="2" id="KW-0863">Zinc-finger</keyword>
<dbReference type="SUPFAM" id="SSF57716">
    <property type="entry name" value="Glucocorticoid receptor-like (DNA-binding domain)"/>
    <property type="match status" value="1"/>
</dbReference>
<proteinExistence type="predicted"/>
<reference evidence="5" key="1">
    <citation type="submission" date="2018-06" db="EMBL/GenBank/DDBJ databases">
        <authorList>
            <person name="Zhirakovskaya E."/>
        </authorList>
    </citation>
    <scope>NUCLEOTIDE SEQUENCE</scope>
</reference>
<evidence type="ECO:0000256" key="3">
    <source>
        <dbReference type="ARBA" id="ARBA00022833"/>
    </source>
</evidence>
<dbReference type="AlphaFoldDB" id="A0A3B0R3T9"/>
<evidence type="ECO:0000256" key="2">
    <source>
        <dbReference type="ARBA" id="ARBA00022771"/>
    </source>
</evidence>
<keyword evidence="3" id="KW-0862">Zinc</keyword>
<dbReference type="PROSITE" id="PS51128">
    <property type="entry name" value="ZF_DKSA_2"/>
    <property type="match status" value="1"/>
</dbReference>
<dbReference type="Pfam" id="PF01258">
    <property type="entry name" value="zf-dskA_traR"/>
    <property type="match status" value="1"/>
</dbReference>
<evidence type="ECO:0000259" key="4">
    <source>
        <dbReference type="Pfam" id="PF01258"/>
    </source>
</evidence>
<protein>
    <recommendedName>
        <fullName evidence="4">Zinc finger DksA/TraR C4-type domain-containing protein</fullName>
    </recommendedName>
</protein>
<sequence length="114" mass="12980">MCFAEQMKKSDAIRKQLLALRDELENLRQQAKEDRKPVQLDQQSVGRLSRMDSMQIQAMDNATNARRQLQIRRIDAALVRLNEDEYGFCVTCGEPIAPARLEQDPAVPFCIGCA</sequence>
<dbReference type="EMBL" id="UOEE01000015">
    <property type="protein sequence ID" value="VAV86861.1"/>
    <property type="molecule type" value="Genomic_DNA"/>
</dbReference>
<keyword evidence="1" id="KW-0479">Metal-binding</keyword>
<dbReference type="PANTHER" id="PTHR33823">
    <property type="entry name" value="RNA POLYMERASE-BINDING TRANSCRIPTION FACTOR DKSA-RELATED"/>
    <property type="match status" value="1"/>
</dbReference>
<evidence type="ECO:0000256" key="1">
    <source>
        <dbReference type="ARBA" id="ARBA00022723"/>
    </source>
</evidence>
<feature type="domain" description="Zinc finger DksA/TraR C4-type" evidence="4">
    <location>
        <begin position="86"/>
        <end position="114"/>
    </location>
</feature>
<dbReference type="InterPro" id="IPR000962">
    <property type="entry name" value="Znf_DskA_TraR"/>
</dbReference>
<dbReference type="GO" id="GO:0008270">
    <property type="term" value="F:zinc ion binding"/>
    <property type="evidence" value="ECO:0007669"/>
    <property type="project" value="UniProtKB-KW"/>
</dbReference>
<organism evidence="5">
    <name type="scientific">hydrothermal vent metagenome</name>
    <dbReference type="NCBI Taxonomy" id="652676"/>
    <lineage>
        <taxon>unclassified sequences</taxon>
        <taxon>metagenomes</taxon>
        <taxon>ecological metagenomes</taxon>
    </lineage>
</organism>
<dbReference type="PANTHER" id="PTHR33823:SF4">
    <property type="entry name" value="GENERAL STRESS PROTEIN 16O"/>
    <property type="match status" value="1"/>
</dbReference>